<feature type="chain" id="PRO_5040144044" evidence="2">
    <location>
        <begin position="21"/>
        <end position="429"/>
    </location>
</feature>
<name>A0A9N9RUH2_9DIPT</name>
<evidence type="ECO:0000256" key="2">
    <source>
        <dbReference type="SAM" id="SignalP"/>
    </source>
</evidence>
<feature type="signal peptide" evidence="2">
    <location>
        <begin position="1"/>
        <end position="20"/>
    </location>
</feature>
<proteinExistence type="predicted"/>
<evidence type="ECO:0000313" key="4">
    <source>
        <dbReference type="Proteomes" id="UP001153620"/>
    </source>
</evidence>
<evidence type="ECO:0000313" key="3">
    <source>
        <dbReference type="EMBL" id="CAG9803874.1"/>
    </source>
</evidence>
<reference evidence="3" key="2">
    <citation type="submission" date="2022-10" db="EMBL/GenBank/DDBJ databases">
        <authorList>
            <consortium name="ENA_rothamsted_submissions"/>
            <consortium name="culmorum"/>
            <person name="King R."/>
        </authorList>
    </citation>
    <scope>NUCLEOTIDE SEQUENCE</scope>
</reference>
<dbReference type="Proteomes" id="UP001153620">
    <property type="component" value="Chromosome 2"/>
</dbReference>
<gene>
    <name evidence="3" type="ORF">CHIRRI_LOCUS6770</name>
</gene>
<sequence length="429" mass="47841">MNKRTLLLILFMLCTHLCTCLPVGNITEAYNLHQNLSLHDINELGKDQRVKALLDVQTTIDEVEKLLIADPALPRLTKGEIRDLFEKVTKEELKKSISNGDLEKQEFMKNLILALPYHADEFLKLDKLAASKATTMHPIVEPVIPDELKLLLKSHGLLNDDKNIGLDPLPVLPSNDYPMSSLFSKGQKNDNKLKSIPKVNAESYTSFKQLEVNNKNVSAEIEKFLNTFGLLNETNQSIPKSKKEKSPAPVPQSAYLTSEFSDVLNNMGIQKPKFEALTAGKNVGPDPVKEFKKSGSPKNGVKRQESSPTKVSFSNGKDEPLLESSLEATDDDDSSPKTTQQPITTTKASTTSTTPEPASTTEQEKKNNLDDEIEPIDEPEQLPSPRRSGFYMIFDWNTFLEVGEDPEKIIVRFDPKVGDPSRFLPVTIP</sequence>
<keyword evidence="2" id="KW-0732">Signal</keyword>
<keyword evidence="4" id="KW-1185">Reference proteome</keyword>
<dbReference type="AlphaFoldDB" id="A0A9N9RUH2"/>
<feature type="region of interest" description="Disordered" evidence="1">
    <location>
        <begin position="278"/>
        <end position="387"/>
    </location>
</feature>
<organism evidence="3 4">
    <name type="scientific">Chironomus riparius</name>
    <dbReference type="NCBI Taxonomy" id="315576"/>
    <lineage>
        <taxon>Eukaryota</taxon>
        <taxon>Metazoa</taxon>
        <taxon>Ecdysozoa</taxon>
        <taxon>Arthropoda</taxon>
        <taxon>Hexapoda</taxon>
        <taxon>Insecta</taxon>
        <taxon>Pterygota</taxon>
        <taxon>Neoptera</taxon>
        <taxon>Endopterygota</taxon>
        <taxon>Diptera</taxon>
        <taxon>Nematocera</taxon>
        <taxon>Chironomoidea</taxon>
        <taxon>Chironomidae</taxon>
        <taxon>Chironominae</taxon>
        <taxon>Chironomus</taxon>
    </lineage>
</organism>
<dbReference type="OrthoDB" id="8192746at2759"/>
<protein>
    <submittedName>
        <fullName evidence="3">Uncharacterized protein</fullName>
    </submittedName>
</protein>
<feature type="compositionally biased region" description="Acidic residues" evidence="1">
    <location>
        <begin position="370"/>
        <end position="380"/>
    </location>
</feature>
<reference evidence="3" key="1">
    <citation type="submission" date="2022-01" db="EMBL/GenBank/DDBJ databases">
        <authorList>
            <person name="King R."/>
        </authorList>
    </citation>
    <scope>NUCLEOTIDE SEQUENCE</scope>
</reference>
<evidence type="ECO:0000256" key="1">
    <source>
        <dbReference type="SAM" id="MobiDB-lite"/>
    </source>
</evidence>
<feature type="compositionally biased region" description="Polar residues" evidence="1">
    <location>
        <begin position="306"/>
        <end position="315"/>
    </location>
</feature>
<feature type="compositionally biased region" description="Low complexity" evidence="1">
    <location>
        <begin position="336"/>
        <end position="361"/>
    </location>
</feature>
<dbReference type="EMBL" id="OU895878">
    <property type="protein sequence ID" value="CAG9803874.1"/>
    <property type="molecule type" value="Genomic_DNA"/>
</dbReference>
<accession>A0A9N9RUH2</accession>